<dbReference type="Proteomes" id="UP000435036">
    <property type="component" value="Unassembled WGS sequence"/>
</dbReference>
<sequence>MKLMRITMRNYLIYPIFGMLLLSACVDQEVGQYPLDNVAPDNVKNVGVENLSGGAILSYDLPSDEDLLYVKVIYHLDNGEQVEQKSSAYTNTILIEGLGKSREQDVQILTGDRSKNESKPINVKIKPLDAPIYDVFSSIQMSNDFGGIRLVWENENKSDVVITVMRKDETNKFVEIDHIYTNAKNGISNVRGQESKDQEFAVFVRDRWQNRTETKVGRFFPLFEEELDKGKFARWNPPGLPYQDLGQGWILQNMWNKSLATPGFSTPTGMAKPMNITFDLGQTAKLSRFKIFQRSDAAQLYTGANVKRFEVWGSEHPNVNQDFSTWKKLGDFLSYKPSGLPLGQVSEEDMEYAGRKGEDYMVDLESPAIRYIRLVVHETWGSTTHTQIMEVSFFGQIQK</sequence>
<dbReference type="SUPFAM" id="SSF49785">
    <property type="entry name" value="Galactose-binding domain-like"/>
    <property type="match status" value="1"/>
</dbReference>
<accession>A0A6N8L621</accession>
<dbReference type="Gene3D" id="2.60.120.260">
    <property type="entry name" value="Galactose-binding domain-like"/>
    <property type="match status" value="1"/>
</dbReference>
<dbReference type="InterPro" id="IPR032527">
    <property type="entry name" value="DUF4959"/>
</dbReference>
<dbReference type="InterPro" id="IPR032164">
    <property type="entry name" value="DUF5000"/>
</dbReference>
<dbReference type="Pfam" id="PF16391">
    <property type="entry name" value="DUF5000"/>
    <property type="match status" value="1"/>
</dbReference>
<keyword evidence="5" id="KW-1185">Reference proteome</keyword>
<evidence type="ECO:0000313" key="4">
    <source>
        <dbReference type="EMBL" id="MVZ63901.1"/>
    </source>
</evidence>
<feature type="domain" description="DUF5126" evidence="3">
    <location>
        <begin position="129"/>
        <end position="229"/>
    </location>
</feature>
<name>A0A6N8L621_9SPHI</name>
<dbReference type="EMBL" id="WSQA01000017">
    <property type="protein sequence ID" value="MVZ63901.1"/>
    <property type="molecule type" value="Genomic_DNA"/>
</dbReference>
<protein>
    <submittedName>
        <fullName evidence="4">DUF5126 domain-containing protein</fullName>
    </submittedName>
</protein>
<proteinExistence type="predicted"/>
<dbReference type="Pfam" id="PF16323">
    <property type="entry name" value="DUF4959"/>
    <property type="match status" value="1"/>
</dbReference>
<reference evidence="4 5" key="1">
    <citation type="submission" date="2019-12" db="EMBL/GenBank/DDBJ databases">
        <authorList>
            <person name="Dong K."/>
        </authorList>
    </citation>
    <scope>NUCLEOTIDE SEQUENCE [LARGE SCALE GENOMIC DNA]</scope>
    <source>
        <strain evidence="4 5">JCM 31225</strain>
    </source>
</reference>
<evidence type="ECO:0000259" key="2">
    <source>
        <dbReference type="Pfam" id="PF16391"/>
    </source>
</evidence>
<feature type="domain" description="DUF4959" evidence="1">
    <location>
        <begin position="24"/>
        <end position="127"/>
    </location>
</feature>
<dbReference type="Pfam" id="PF17166">
    <property type="entry name" value="DUF5126"/>
    <property type="match status" value="1"/>
</dbReference>
<dbReference type="InterPro" id="IPR033431">
    <property type="entry name" value="DUF5126"/>
</dbReference>
<gene>
    <name evidence="4" type="ORF">GQF63_17910</name>
</gene>
<comment type="caution">
    <text evidence="4">The sequence shown here is derived from an EMBL/GenBank/DDBJ whole genome shotgun (WGS) entry which is preliminary data.</text>
</comment>
<dbReference type="PROSITE" id="PS51257">
    <property type="entry name" value="PROKAR_LIPOPROTEIN"/>
    <property type="match status" value="1"/>
</dbReference>
<evidence type="ECO:0000259" key="1">
    <source>
        <dbReference type="Pfam" id="PF16323"/>
    </source>
</evidence>
<evidence type="ECO:0000259" key="3">
    <source>
        <dbReference type="Pfam" id="PF17166"/>
    </source>
</evidence>
<organism evidence="4 5">
    <name type="scientific">Sphingobacterium humi</name>
    <dbReference type="NCBI Taxonomy" id="1796905"/>
    <lineage>
        <taxon>Bacteria</taxon>
        <taxon>Pseudomonadati</taxon>
        <taxon>Bacteroidota</taxon>
        <taxon>Sphingobacteriia</taxon>
        <taxon>Sphingobacteriales</taxon>
        <taxon>Sphingobacteriaceae</taxon>
        <taxon>Sphingobacterium</taxon>
    </lineage>
</organism>
<dbReference type="AlphaFoldDB" id="A0A6N8L621"/>
<evidence type="ECO:0000313" key="5">
    <source>
        <dbReference type="Proteomes" id="UP000435036"/>
    </source>
</evidence>
<feature type="domain" description="DUF5000" evidence="2">
    <location>
        <begin position="255"/>
        <end position="395"/>
    </location>
</feature>
<dbReference type="InterPro" id="IPR008979">
    <property type="entry name" value="Galactose-bd-like_sf"/>
</dbReference>